<dbReference type="EMBL" id="JADBEC010000002">
    <property type="protein sequence ID" value="MBE1507984.1"/>
    <property type="molecule type" value="Genomic_DNA"/>
</dbReference>
<dbReference type="Pfam" id="PF00486">
    <property type="entry name" value="Trans_reg_C"/>
    <property type="match status" value="1"/>
</dbReference>
<dbReference type="RefSeq" id="WP_192731660.1">
    <property type="nucleotide sequence ID" value="NZ_BAAAVL010000002.1"/>
</dbReference>
<feature type="region of interest" description="Disordered" evidence="3">
    <location>
        <begin position="110"/>
        <end position="135"/>
    </location>
</feature>
<feature type="compositionally biased region" description="Polar residues" evidence="3">
    <location>
        <begin position="122"/>
        <end position="133"/>
    </location>
</feature>
<proteinExistence type="predicted"/>
<evidence type="ECO:0000256" key="2">
    <source>
        <dbReference type="PROSITE-ProRule" id="PRU01091"/>
    </source>
</evidence>
<accession>A0ABR9IXP3</accession>
<dbReference type="PANTHER" id="PTHR47691">
    <property type="entry name" value="REGULATOR-RELATED"/>
    <property type="match status" value="1"/>
</dbReference>
<dbReference type="CDD" id="cd00383">
    <property type="entry name" value="trans_reg_C"/>
    <property type="match status" value="1"/>
</dbReference>
<evidence type="ECO:0000256" key="3">
    <source>
        <dbReference type="SAM" id="MobiDB-lite"/>
    </source>
</evidence>
<gene>
    <name evidence="5" type="ORF">H4W29_005229</name>
</gene>
<dbReference type="Proteomes" id="UP000620262">
    <property type="component" value="Unassembled WGS sequence"/>
</dbReference>
<dbReference type="Gene3D" id="1.25.40.10">
    <property type="entry name" value="Tetratricopeptide repeat domain"/>
    <property type="match status" value="2"/>
</dbReference>
<keyword evidence="6" id="KW-1185">Reference proteome</keyword>
<evidence type="ECO:0000259" key="4">
    <source>
        <dbReference type="PROSITE" id="PS51755"/>
    </source>
</evidence>
<dbReference type="Gene3D" id="3.40.50.300">
    <property type="entry name" value="P-loop containing nucleotide triphosphate hydrolases"/>
    <property type="match status" value="1"/>
</dbReference>
<dbReference type="InterPro" id="IPR027417">
    <property type="entry name" value="P-loop_NTPase"/>
</dbReference>
<feature type="DNA-binding region" description="OmpR/PhoB-type" evidence="2">
    <location>
        <begin position="10"/>
        <end position="108"/>
    </location>
</feature>
<name>A0ABR9IXP3_RHIVS</name>
<dbReference type="SUPFAM" id="SSF48452">
    <property type="entry name" value="TPR-like"/>
    <property type="match status" value="1"/>
</dbReference>
<dbReference type="InterPro" id="IPR011990">
    <property type="entry name" value="TPR-like_helical_dom_sf"/>
</dbReference>
<dbReference type="InterPro" id="IPR016032">
    <property type="entry name" value="Sig_transdc_resp-reg_C-effctor"/>
</dbReference>
<dbReference type="PANTHER" id="PTHR47691:SF3">
    <property type="entry name" value="HTH-TYPE TRANSCRIPTIONAL REGULATOR RV0890C-RELATED"/>
    <property type="match status" value="1"/>
</dbReference>
<dbReference type="Gene3D" id="1.10.10.10">
    <property type="entry name" value="Winged helix-like DNA-binding domain superfamily/Winged helix DNA-binding domain"/>
    <property type="match status" value="1"/>
</dbReference>
<dbReference type="InterPro" id="IPR036388">
    <property type="entry name" value="WH-like_DNA-bd_sf"/>
</dbReference>
<dbReference type="InterPro" id="IPR001867">
    <property type="entry name" value="OmpR/PhoB-type_DNA-bd"/>
</dbReference>
<comment type="caution">
    <text evidence="5">The sequence shown here is derived from an EMBL/GenBank/DDBJ whole genome shotgun (WGS) entry which is preliminary data.</text>
</comment>
<evidence type="ECO:0000313" key="5">
    <source>
        <dbReference type="EMBL" id="MBE1507984.1"/>
    </source>
</evidence>
<sequence>MWDESNPDTGKSLYFGPFQLIASERLLAKNGKQVAIGGRALDILIALTQRPGEILTGDELTKLVWRGLTVEDSNLRVHIASLRKALADGEDDTRYVLNVAGRGYTFAAPIRREPVTPERSPTAETSEPRSQSLPHALPSLFGRTETVNVLSLLVLSRRFVTVVGPGGIGKTTVAVAVAYSLRQEFEERAIYFVDLTLIQDAKQVPNAVASALGCFVQGPEVEPFILAFVSGKKILVVLDNCEHVISAAAALAERLFHAAPSLHLLATSREALRVDGENVHLLLPLDTPRGEVTTASQALGSPAVKLFMEKAASSGHRLSLTDAEAPTVANICRRLDGIALAIELVASRVGTFGIQGTFDLMGNDAELQLQGRRNAVPRHQTLQGMLDWSYNLLSNIEQEVLSRLSIFVGQFTFEAAIEVAGSSEDTIRTTNAIASLVDKSLVWISPADGVITYRLLDTTRVYAAAKLAASGETHAVAMRHAQYFADFLKMRETEDLVSHGHNVEAYAPHIGNIRQALGWCFSSSGNVCIGIELTSHAAPLFLASFPLLAECSNWCSKAMATLLPSDRGQRRELYLQKALALSSMYLWDDSEKVKAALERGLELSEKLGEDRLQHYLLLGLNVFFTRRGEFASALGVAKRAAALSEKFGGVAENAMSEWALAASHHVAGNQSAAVMHGERGFRLAVNTAPSEFVYFGYDYHVRALGTYARSLWISGAQTKGIAKAREAISRVIDSSHPVLFCAVLLDSIPVMHWGGQSEEAFLFCEQVIAHAVRYSLHAQKAVGLALRGELMIARGEVEPGVNMLRDALKTMGDNQYHVQTLATRRALAEGLRRLGDYDEALFMINDALNQADQASTTLWLPSLLHAKGEVLMAISTPSAEAEACLTRSIEIARRQNALSWELGAATSLARIWAQKGKSAEAKSLILAVHSRFNGDIEAWEVSSARQLLDELR</sequence>
<dbReference type="Pfam" id="PF25872">
    <property type="entry name" value="HTH_77"/>
    <property type="match status" value="1"/>
</dbReference>
<dbReference type="PROSITE" id="PS51755">
    <property type="entry name" value="OMPR_PHOB"/>
    <property type="match status" value="1"/>
</dbReference>
<dbReference type="SUPFAM" id="SSF52540">
    <property type="entry name" value="P-loop containing nucleoside triphosphate hydrolases"/>
    <property type="match status" value="1"/>
</dbReference>
<dbReference type="SUPFAM" id="SSF46894">
    <property type="entry name" value="C-terminal effector domain of the bipartite response regulators"/>
    <property type="match status" value="1"/>
</dbReference>
<reference evidence="5 6" key="1">
    <citation type="submission" date="2020-10" db="EMBL/GenBank/DDBJ databases">
        <title>Sequencing the genomes of 1000 actinobacteria strains.</title>
        <authorList>
            <person name="Klenk H.-P."/>
        </authorList>
    </citation>
    <scope>NUCLEOTIDE SEQUENCE [LARGE SCALE GENOMIC DNA]</scope>
    <source>
        <strain evidence="5 6">DSM 7307</strain>
    </source>
</reference>
<evidence type="ECO:0000256" key="1">
    <source>
        <dbReference type="ARBA" id="ARBA00023125"/>
    </source>
</evidence>
<evidence type="ECO:0000313" key="6">
    <source>
        <dbReference type="Proteomes" id="UP000620262"/>
    </source>
</evidence>
<dbReference type="SMART" id="SM00862">
    <property type="entry name" value="Trans_reg_C"/>
    <property type="match status" value="1"/>
</dbReference>
<dbReference type="InterPro" id="IPR058852">
    <property type="entry name" value="HTH_77"/>
</dbReference>
<keyword evidence="1 2" id="KW-0238">DNA-binding</keyword>
<organism evidence="5 6">
    <name type="scientific">Rhizobium viscosum</name>
    <name type="common">Arthrobacter viscosus</name>
    <dbReference type="NCBI Taxonomy" id="1673"/>
    <lineage>
        <taxon>Bacteria</taxon>
        <taxon>Pseudomonadati</taxon>
        <taxon>Pseudomonadota</taxon>
        <taxon>Alphaproteobacteria</taxon>
        <taxon>Hyphomicrobiales</taxon>
        <taxon>Rhizobiaceae</taxon>
        <taxon>Rhizobium/Agrobacterium group</taxon>
        <taxon>Rhizobium</taxon>
    </lineage>
</organism>
<feature type="domain" description="OmpR/PhoB-type" evidence="4">
    <location>
        <begin position="10"/>
        <end position="108"/>
    </location>
</feature>
<protein>
    <submittedName>
        <fullName evidence="5">ATPase</fullName>
    </submittedName>
</protein>
<dbReference type="PRINTS" id="PR00364">
    <property type="entry name" value="DISEASERSIST"/>
</dbReference>